<protein>
    <submittedName>
        <fullName evidence="1">Uncharacterized protein</fullName>
    </submittedName>
</protein>
<gene>
    <name evidence="1" type="ORF">M9458_045981</name>
</gene>
<dbReference type="AlphaFoldDB" id="A0ABD0N9B9"/>
<comment type="caution">
    <text evidence="1">The sequence shown here is derived from an EMBL/GenBank/DDBJ whole genome shotgun (WGS) entry which is preliminary data.</text>
</comment>
<evidence type="ECO:0000313" key="2">
    <source>
        <dbReference type="Proteomes" id="UP001529510"/>
    </source>
</evidence>
<feature type="non-terminal residue" evidence="1">
    <location>
        <position position="139"/>
    </location>
</feature>
<proteinExistence type="predicted"/>
<dbReference type="EMBL" id="JAMKFB020000023">
    <property type="protein sequence ID" value="KAL0157905.1"/>
    <property type="molecule type" value="Genomic_DNA"/>
</dbReference>
<accession>A0ABD0N9B9</accession>
<dbReference type="Proteomes" id="UP001529510">
    <property type="component" value="Unassembled WGS sequence"/>
</dbReference>
<feature type="non-terminal residue" evidence="1">
    <location>
        <position position="1"/>
    </location>
</feature>
<name>A0ABD0N9B9_CIRMR</name>
<organism evidence="1 2">
    <name type="scientific">Cirrhinus mrigala</name>
    <name type="common">Mrigala</name>
    <dbReference type="NCBI Taxonomy" id="683832"/>
    <lineage>
        <taxon>Eukaryota</taxon>
        <taxon>Metazoa</taxon>
        <taxon>Chordata</taxon>
        <taxon>Craniata</taxon>
        <taxon>Vertebrata</taxon>
        <taxon>Euteleostomi</taxon>
        <taxon>Actinopterygii</taxon>
        <taxon>Neopterygii</taxon>
        <taxon>Teleostei</taxon>
        <taxon>Ostariophysi</taxon>
        <taxon>Cypriniformes</taxon>
        <taxon>Cyprinidae</taxon>
        <taxon>Labeoninae</taxon>
        <taxon>Labeonini</taxon>
        <taxon>Cirrhinus</taxon>
    </lineage>
</organism>
<sequence length="139" mass="15588">EFFAMSCSRSLGTKITTVIGDIPYRAFTLHCEEFAAGNSSSRSEFFAMSRFRSQGTEVMTVTGDFPYRGITLHCKEFVAGNSSSSRSEFFAMSRFRSLGTEVKKRSLYIAKNSLQETPPLLAVNSLQYPVSALWEPKLR</sequence>
<evidence type="ECO:0000313" key="1">
    <source>
        <dbReference type="EMBL" id="KAL0157905.1"/>
    </source>
</evidence>
<reference evidence="1 2" key="1">
    <citation type="submission" date="2024-05" db="EMBL/GenBank/DDBJ databases">
        <title>Genome sequencing and assembly of Indian major carp, Cirrhinus mrigala (Hamilton, 1822).</title>
        <authorList>
            <person name="Mohindra V."/>
            <person name="Chowdhury L.M."/>
            <person name="Lal K."/>
            <person name="Jena J.K."/>
        </authorList>
    </citation>
    <scope>NUCLEOTIDE SEQUENCE [LARGE SCALE GENOMIC DNA]</scope>
    <source>
        <strain evidence="1">CM1030</strain>
        <tissue evidence="1">Blood</tissue>
    </source>
</reference>
<keyword evidence="2" id="KW-1185">Reference proteome</keyword>